<reference evidence="1 2" key="1">
    <citation type="submission" date="2019-02" db="EMBL/GenBank/DDBJ databases">
        <title>Genomic Encyclopedia of Archaeal and Bacterial Type Strains, Phase II (KMG-II): from individual species to whole genera.</title>
        <authorList>
            <person name="Goeker M."/>
        </authorList>
    </citation>
    <scope>NUCLEOTIDE SEQUENCE [LARGE SCALE GENOMIC DNA]</scope>
    <source>
        <strain evidence="1 2">DSM 18101</strain>
    </source>
</reference>
<dbReference type="EMBL" id="SHKW01000008">
    <property type="protein sequence ID" value="RZU29047.1"/>
    <property type="molecule type" value="Genomic_DNA"/>
</dbReference>
<evidence type="ECO:0000313" key="1">
    <source>
        <dbReference type="EMBL" id="RZU29047.1"/>
    </source>
</evidence>
<accession>A0A4Q7XXF6</accession>
<sequence>MKPSAVAATLTFDQRENLKIGVVGVKSLYVSMWVASVSFQDRVDNTANQLLAGIDDEIVRTGLEESMQKYGLTEVK</sequence>
<organism evidence="1 2">
    <name type="scientific">Edaphobacter modestus</name>
    <dbReference type="NCBI Taxonomy" id="388466"/>
    <lineage>
        <taxon>Bacteria</taxon>
        <taxon>Pseudomonadati</taxon>
        <taxon>Acidobacteriota</taxon>
        <taxon>Terriglobia</taxon>
        <taxon>Terriglobales</taxon>
        <taxon>Acidobacteriaceae</taxon>
        <taxon>Edaphobacter</taxon>
    </lineage>
</organism>
<comment type="caution">
    <text evidence="1">The sequence shown here is derived from an EMBL/GenBank/DDBJ whole genome shotgun (WGS) entry which is preliminary data.</text>
</comment>
<gene>
    <name evidence="1" type="ORF">BDD14_6641</name>
</gene>
<protein>
    <submittedName>
        <fullName evidence="1">Uncharacterized protein</fullName>
    </submittedName>
</protein>
<proteinExistence type="predicted"/>
<keyword evidence="2" id="KW-1185">Reference proteome</keyword>
<dbReference type="Proteomes" id="UP000292958">
    <property type="component" value="Unassembled WGS sequence"/>
</dbReference>
<name>A0A4Q7XXF6_9BACT</name>
<evidence type="ECO:0000313" key="2">
    <source>
        <dbReference type="Proteomes" id="UP000292958"/>
    </source>
</evidence>
<dbReference type="AlphaFoldDB" id="A0A4Q7XXF6"/>